<dbReference type="Pfam" id="PF19580">
    <property type="entry name" value="Exo_endo_phos_3"/>
    <property type="match status" value="1"/>
</dbReference>
<dbReference type="SUPFAM" id="SSF56219">
    <property type="entry name" value="DNase I-like"/>
    <property type="match status" value="1"/>
</dbReference>
<dbReference type="RefSeq" id="WP_098381239.1">
    <property type="nucleotide sequence ID" value="NZ_NTWE01000044.1"/>
</dbReference>
<feature type="domain" description="Endonuclease/exonuclease/phosphatase" evidence="3">
    <location>
        <begin position="494"/>
        <end position="754"/>
    </location>
</feature>
<dbReference type="AlphaFoldDB" id="A0A2A8PPS5"/>
<dbReference type="InterPro" id="IPR005135">
    <property type="entry name" value="Endo/exonuclease/phosphatase"/>
</dbReference>
<evidence type="ECO:0000313" key="6">
    <source>
        <dbReference type="Proteomes" id="UP000220635"/>
    </source>
</evidence>
<name>A0A2A8PPS5_BACCE</name>
<dbReference type="Pfam" id="PF13290">
    <property type="entry name" value="CHB_HEX_C_1"/>
    <property type="match status" value="1"/>
</dbReference>
<feature type="domain" description="GH29D-like beta-sandwich" evidence="2">
    <location>
        <begin position="158"/>
        <end position="224"/>
    </location>
</feature>
<dbReference type="InterPro" id="IPR036691">
    <property type="entry name" value="Endo/exonu/phosph_ase_sf"/>
</dbReference>
<keyword evidence="1" id="KW-0732">Signal</keyword>
<accession>A0A2A8PPS5</accession>
<keyword evidence="5" id="KW-0378">Hydrolase</keyword>
<evidence type="ECO:0000259" key="2">
    <source>
        <dbReference type="Pfam" id="PF13290"/>
    </source>
</evidence>
<feature type="signal peptide" evidence="1">
    <location>
        <begin position="1"/>
        <end position="28"/>
    </location>
</feature>
<dbReference type="PANTHER" id="PTHR42834:SF1">
    <property type="entry name" value="ENDONUCLEASE_EXONUCLEASE_PHOSPHATASE FAMILY PROTEIN (AFU_ORTHOLOGUE AFUA_3G09210)"/>
    <property type="match status" value="1"/>
</dbReference>
<dbReference type="InterPro" id="IPR045939">
    <property type="entry name" value="YhcR_N"/>
</dbReference>
<protein>
    <submittedName>
        <fullName evidence="5">Endonuclease</fullName>
    </submittedName>
</protein>
<gene>
    <name evidence="5" type="ORF">CN425_23330</name>
</gene>
<dbReference type="PANTHER" id="PTHR42834">
    <property type="entry name" value="ENDONUCLEASE/EXONUCLEASE/PHOSPHATASE FAMILY PROTEIN (AFU_ORTHOLOGUE AFUA_3G09210)"/>
    <property type="match status" value="1"/>
</dbReference>
<organism evidence="5 6">
    <name type="scientific">Bacillus cereus</name>
    <dbReference type="NCBI Taxonomy" id="1396"/>
    <lineage>
        <taxon>Bacteria</taxon>
        <taxon>Bacillati</taxon>
        <taxon>Bacillota</taxon>
        <taxon>Bacilli</taxon>
        <taxon>Bacillales</taxon>
        <taxon>Bacillaceae</taxon>
        <taxon>Bacillus</taxon>
        <taxon>Bacillus cereus group</taxon>
    </lineage>
</organism>
<dbReference type="EMBL" id="NTWE01000044">
    <property type="protein sequence ID" value="PEV97318.1"/>
    <property type="molecule type" value="Genomic_DNA"/>
</dbReference>
<dbReference type="Proteomes" id="UP000220635">
    <property type="component" value="Unassembled WGS sequence"/>
</dbReference>
<dbReference type="GO" id="GO:0004519">
    <property type="term" value="F:endonuclease activity"/>
    <property type="evidence" value="ECO:0007669"/>
    <property type="project" value="UniProtKB-KW"/>
</dbReference>
<dbReference type="OrthoDB" id="9801679at2"/>
<feature type="domain" description="Endonuclease YhcR N-terminal" evidence="4">
    <location>
        <begin position="34"/>
        <end position="143"/>
    </location>
</feature>
<keyword evidence="5" id="KW-0255">Endonuclease</keyword>
<dbReference type="InterPro" id="IPR059177">
    <property type="entry name" value="GH29D-like_dom"/>
</dbReference>
<keyword evidence="5" id="KW-0540">Nuclease</keyword>
<comment type="caution">
    <text evidence="5">The sequence shown here is derived from an EMBL/GenBank/DDBJ whole genome shotgun (WGS) entry which is preliminary data.</text>
</comment>
<dbReference type="Pfam" id="PF19886">
    <property type="entry name" value="DUF6359"/>
    <property type="match status" value="1"/>
</dbReference>
<proteinExistence type="predicted"/>
<dbReference type="Gene3D" id="3.60.10.10">
    <property type="entry name" value="Endonuclease/exonuclease/phosphatase"/>
    <property type="match status" value="1"/>
</dbReference>
<reference evidence="5 6" key="1">
    <citation type="submission" date="2017-09" db="EMBL/GenBank/DDBJ databases">
        <title>Large-scale bioinformatics analysis of Bacillus genomes uncovers conserved roles of natural products in bacterial physiology.</title>
        <authorList>
            <consortium name="Agbiome Team Llc"/>
            <person name="Bleich R.M."/>
            <person name="Grubbs K.J."/>
            <person name="Santa Maria K.C."/>
            <person name="Allen S.E."/>
            <person name="Farag S."/>
            <person name="Shank E.A."/>
            <person name="Bowers A."/>
        </authorList>
    </citation>
    <scope>NUCLEOTIDE SEQUENCE [LARGE SCALE GENOMIC DNA]</scope>
    <source>
        <strain evidence="5 6">AFS010695</strain>
    </source>
</reference>
<evidence type="ECO:0000259" key="4">
    <source>
        <dbReference type="Pfam" id="PF19886"/>
    </source>
</evidence>
<evidence type="ECO:0000259" key="3">
    <source>
        <dbReference type="Pfam" id="PF19580"/>
    </source>
</evidence>
<evidence type="ECO:0000256" key="1">
    <source>
        <dbReference type="SAM" id="SignalP"/>
    </source>
</evidence>
<evidence type="ECO:0000313" key="5">
    <source>
        <dbReference type="EMBL" id="PEV97318.1"/>
    </source>
</evidence>
<feature type="chain" id="PRO_5011998530" evidence="1">
    <location>
        <begin position="29"/>
        <end position="790"/>
    </location>
</feature>
<dbReference type="CDD" id="cd10283">
    <property type="entry name" value="MnuA_DNase1-like"/>
    <property type="match status" value="1"/>
</dbReference>
<sequence length="790" mass="86206">MAVKKLLSVFLSLSLLLLLSFTGTLAQAEETTSMSVEKAIQVFKQQGKTKGIVEGYIVGYTQSPSKYTKDPAKFDDTNVAIADSPNETNPDKIMPVQLPKGDVRSAVNVKDHPENIGKKVQLTGTLELYFSSPGLKSVTAHKFQGEEQNRVSDVVASPGGGEVAKGTAVTLTTNTEGATIYYTLDGSNPTNKSVRYNEQIIVNENSVVKAIAEKEGLTSSAVATFSFIIVNNEPVRIHDIQGKSHISPYKGKKVNNVEGVVTALDKNGFYIEDNKPDNDLATSEGIYVYKKDANVAVGDLIQVDGEVEEYVGPGYAERFETDLTTTEIKASRVAVIVIDQPLPAPIVLGENGVKIPDQIINNDAFGLFDPNEDAIDFYESVEGMRITMPTPKIIAPQKNGNLYVTVKNGGDKVVTKYGTPLLDENQLNPERLSVKVPRDYVAKVGDTFTGDITGVVGYDYGSYRISPVTELPTVADGGFKQVGANIQPRLDKLTVATYNIENFSANKKETTDEKVKALAYSIKYNLKMPDIIGVEEMQDNNGSINDGTTDASLSAKRIIDAVVEIRGPKYEYVEIAPNNNQDGGAPGANIRVGFFYNPSRVKLATVPKLLDKNVVRIGDENPLFESTRKPLAAEFTFQGQNVVVVANHLNSKIGDATPFGKVQPLVLKSEEKRVQLAQEVNHFVQGIQKKNTNAPVVVLGDMNDFEFSKPLKALEGTILKDMLNTVPKENRYTYIHEGNAQVLDHILVTNNIASHTIVDPVHLNSNIMTEHGRVSDHDPVLAQIDLKKAF</sequence>
<dbReference type="CDD" id="cd04486">
    <property type="entry name" value="YhcR_OBF_like"/>
    <property type="match status" value="1"/>
</dbReference>